<dbReference type="EMBL" id="JAOAOG010000270">
    <property type="protein sequence ID" value="KAJ6234478.1"/>
    <property type="molecule type" value="Genomic_DNA"/>
</dbReference>
<evidence type="ECO:0000256" key="1">
    <source>
        <dbReference type="SAM" id="MobiDB-lite"/>
    </source>
</evidence>
<dbReference type="InterPro" id="IPR006644">
    <property type="entry name" value="Cadg"/>
</dbReference>
<feature type="domain" description="Dystroglycan-type cadherin-like" evidence="3">
    <location>
        <begin position="848"/>
        <end position="946"/>
    </location>
</feature>
<keyword evidence="2" id="KW-0812">Transmembrane</keyword>
<protein>
    <submittedName>
        <fullName evidence="4">Dystroglycan-related</fullName>
    </submittedName>
</protein>
<feature type="domain" description="Dystroglycan-type cadherin-like" evidence="3">
    <location>
        <begin position="457"/>
        <end position="548"/>
    </location>
</feature>
<feature type="compositionally biased region" description="Acidic residues" evidence="1">
    <location>
        <begin position="1699"/>
        <end position="1728"/>
    </location>
</feature>
<dbReference type="PANTHER" id="PTHR21559">
    <property type="entry name" value="DYSTROGLYCAN-RELATED"/>
    <property type="match status" value="1"/>
</dbReference>
<dbReference type="InterPro" id="IPR015919">
    <property type="entry name" value="Cadherin-like_sf"/>
</dbReference>
<evidence type="ECO:0000259" key="3">
    <source>
        <dbReference type="SMART" id="SM00736"/>
    </source>
</evidence>
<sequence>MRNVKSDDDWVCNETLLHFFQMIDLSNAKTQNEDFIKNGFVSATLVIPTDLADQTATAGKDYEYSIDKGSFECDSTEGITYDVNFETLESFPEWLSWETNTELSDVYFSGASEGCAFTDKIIITATCDDAIDQAEFNFELINTGISIDEANPLEDRIFSVNEYFSFTLNDLHFVNGEPNEEVTYSAKLYNETTGEPGDLPDWVTFIEDQKKFTGITPLGCPQNFTLIVTAADTCGNVSSTFIISTRNEKPDINLDFPDYFKQVNTTFILPISDVFDNSQERFEDLTFEILQADLSPLPDWMIYLDFRRALAGKTPLSCNHTYELFVGASDSCYHVGTTFNFTVTNEEPFVHLEIPDQTQYMEQEFTFDLGETYFVQPDVNEELYYEAALIDGSELPEWLVFDDQAHTFSGTPPLSCDETYDIQVTVSDTCYSNIHDNFTLEVVNLPPEFVYLPLPNLEFNVFEDFEFQIGGEYSSNEPVVESLTFGSTLPNDEPLPEWIAFDNVTNTFSGNVKESCGETLQFKYIAYDTCSSAAETFNFTILNAPAKFTDTIANQTLSPGDTVAISFDSIIDNEIGENVTFDSYLLPGHESLPEWLILNQDNSKKYGGTVGGGCPQTFEIELTASDPCQEYPAVTFYILEITNTKPYANRDIESFSVNAGEDFEFTIAEDTFINEEVNEELYYEATLIDGSELPEWLSFDNMTATFSGNPSGCDEDFNIKINIFDTCMSEEDDISQNFTITVIAIEPTVDKEILDIEYPINVAFVNEISRQTFTNKFNESYFTYDATLSDGSELPNWIQFDPIEFKFEGTTPFLCGDQIEITVWANDSCSGGSTSDTFVLSWINELPAINTTITEQFITASNEFTIELPQDIFSNELNEELTYHSSLPNGDTLPDWITFDNETLQYSGTAPQGCSQSIDVMIQVSDSCHKKLVNQTFMITTVNDPPTVNGTLEDHSIYIHEDFEWALPVDAFVDDELADNILSYNVLLSNGDELPEWLFFNQRTNELSGNSPDQCGYDLELMVLAYDSCMEENSANSTFILSVMNDPPLVNLQIPDQETAVGSYFDFTIDGETFLAPEENETFIYSLLGQPEWMDFDQENAHMNGTVALGCAETIELTVIAFDTCTNNKANTSFILAITNAIPVPSQVIQTQTYQLLEEINIAFDKDSLFMNLENEAETLQFSSTLQNGDALPEFLTFDEAEQVTYTGKLESGCTADYPLSITVQDSCEDNTNSNNFILRIENNPPELAKEIETQQADVLQEFSFTIDDSTFYNREMDETLTYEYTLTDANNIIQELNFDSENLIFSGVSSYTCNDYVTLTLKATDSCETNFVETSFNLELSNLPFEAIGEIADQTFYVGQEIIINLDDSPVFNDPESTTQQEHLVYSATLENDEELPKWLSFDPETRQFNGTAPLQCSFEETIKLSVYDDCYPDDILTKTFTISINNVPPTKVQDLEEQTISAGEEFSFTFESSIFTNPEISEELTFTVYETDSVTEAITELMDGFIFSPENNTISNKLVSGCAQEKVFFIKATDSCDTNSEVSELILNIQNETPELAKEIDDQEADTDSDWSYTIPETTFTNAEALETLTYEVTLKDGSKLPDWLSFDEATRELKGTTPDESESYTIKISVTDSCETNQISTTFVLDVESGTVITTALIITAAILGAAGFIGLMVILARKNTKEPEIYTDKEIEQFKDDDDTDESEETTTETNDRDETDSSTDIEDNTSSNKSSNFSSDDSNNNNDSDDDDDDDIDQDPNSNSNSDDSFTSDHSDNSDNSNKSDNSEKSDNSNNSDNFDNSNNSNNSDNSDNPNNSDNSDNSDNPDNSDNSDNSVKSDSTDVNFSSDN</sequence>
<feature type="region of interest" description="Disordered" evidence="1">
    <location>
        <begin position="1691"/>
        <end position="1850"/>
    </location>
</feature>
<feature type="domain" description="Dystroglycan-type cadherin-like" evidence="3">
    <location>
        <begin position="1049"/>
        <end position="1145"/>
    </location>
</feature>
<feature type="domain" description="Dystroglycan-type cadherin-like" evidence="3">
    <location>
        <begin position="753"/>
        <end position="847"/>
    </location>
</feature>
<organism evidence="4 5">
    <name type="scientific">Anaeramoeba flamelloides</name>
    <dbReference type="NCBI Taxonomy" id="1746091"/>
    <lineage>
        <taxon>Eukaryota</taxon>
        <taxon>Metamonada</taxon>
        <taxon>Anaeramoebidae</taxon>
        <taxon>Anaeramoeba</taxon>
    </lineage>
</organism>
<feature type="domain" description="Dystroglycan-type cadherin-like" evidence="3">
    <location>
        <begin position="1557"/>
        <end position="1657"/>
    </location>
</feature>
<dbReference type="SUPFAM" id="SSF49313">
    <property type="entry name" value="Cadherin-like"/>
    <property type="match status" value="12"/>
</dbReference>
<dbReference type="InterPro" id="IPR013783">
    <property type="entry name" value="Ig-like_fold"/>
</dbReference>
<keyword evidence="2" id="KW-1133">Transmembrane helix</keyword>
<reference evidence="4" key="1">
    <citation type="submission" date="2022-08" db="EMBL/GenBank/DDBJ databases">
        <title>Novel sulfate-reducing endosymbionts in the free-living metamonad Anaeramoeba.</title>
        <authorList>
            <person name="Jerlstrom-Hultqvist J."/>
            <person name="Cepicka I."/>
            <person name="Gallot-Lavallee L."/>
            <person name="Salas-Leiva D."/>
            <person name="Curtis B.A."/>
            <person name="Zahonova K."/>
            <person name="Pipaliya S."/>
            <person name="Dacks J."/>
            <person name="Roger A.J."/>
        </authorList>
    </citation>
    <scope>NUCLEOTIDE SEQUENCE</scope>
    <source>
        <strain evidence="4">Schooner1</strain>
    </source>
</reference>
<feature type="compositionally biased region" description="Low complexity" evidence="1">
    <location>
        <begin position="1729"/>
        <end position="1747"/>
    </location>
</feature>
<gene>
    <name evidence="4" type="ORF">M0813_29468</name>
</gene>
<feature type="domain" description="Dystroglycan-type cadherin-like" evidence="3">
    <location>
        <begin position="647"/>
        <end position="749"/>
    </location>
</feature>
<feature type="compositionally biased region" description="Low complexity" evidence="1">
    <location>
        <begin position="1760"/>
        <end position="1770"/>
    </location>
</feature>
<evidence type="ECO:0000313" key="5">
    <source>
        <dbReference type="Proteomes" id="UP001150062"/>
    </source>
</evidence>
<feature type="transmembrane region" description="Helical" evidence="2">
    <location>
        <begin position="1655"/>
        <end position="1680"/>
    </location>
</feature>
<evidence type="ECO:0000313" key="4">
    <source>
        <dbReference type="EMBL" id="KAJ6234478.1"/>
    </source>
</evidence>
<keyword evidence="2" id="KW-0472">Membrane</keyword>
<proteinExistence type="predicted"/>
<comment type="caution">
    <text evidence="4">The sequence shown here is derived from an EMBL/GenBank/DDBJ whole genome shotgun (WGS) entry which is preliminary data.</text>
</comment>
<feature type="domain" description="Dystroglycan-type cadherin-like" evidence="3">
    <location>
        <begin position="349"/>
        <end position="449"/>
    </location>
</feature>
<feature type="domain" description="Dystroglycan-type cadherin-like" evidence="3">
    <location>
        <begin position="947"/>
        <end position="1048"/>
    </location>
</feature>
<evidence type="ECO:0000256" key="2">
    <source>
        <dbReference type="SAM" id="Phobius"/>
    </source>
</evidence>
<feature type="domain" description="Dystroglycan-type cadherin-like" evidence="3">
    <location>
        <begin position="148"/>
        <end position="250"/>
    </location>
</feature>
<feature type="compositionally biased region" description="Acidic residues" evidence="1">
    <location>
        <begin position="1748"/>
        <end position="1759"/>
    </location>
</feature>
<dbReference type="PANTHER" id="PTHR21559:SF21">
    <property type="entry name" value="DYSTROGLYCAN 1"/>
    <property type="match status" value="1"/>
</dbReference>
<dbReference type="Proteomes" id="UP001150062">
    <property type="component" value="Unassembled WGS sequence"/>
</dbReference>
<dbReference type="SMART" id="SM00736">
    <property type="entry name" value="CADG"/>
    <property type="match status" value="11"/>
</dbReference>
<feature type="compositionally biased region" description="Low complexity" evidence="1">
    <location>
        <begin position="1793"/>
        <end position="1843"/>
    </location>
</feature>
<keyword evidence="5" id="KW-1185">Reference proteome</keyword>
<feature type="domain" description="Dystroglycan-type cadherin-like" evidence="3">
    <location>
        <begin position="1347"/>
        <end position="1453"/>
    </location>
</feature>
<feature type="domain" description="Dystroglycan-type cadherin-like" evidence="3">
    <location>
        <begin position="1247"/>
        <end position="1345"/>
    </location>
</feature>
<accession>A0ABQ8XPE7</accession>
<dbReference type="Pfam" id="PF05345">
    <property type="entry name" value="He_PIG"/>
    <property type="match status" value="7"/>
</dbReference>
<dbReference type="Gene3D" id="2.60.40.10">
    <property type="entry name" value="Immunoglobulins"/>
    <property type="match status" value="13"/>
</dbReference>
<name>A0ABQ8XPE7_9EUKA</name>